<keyword evidence="3" id="KW-0805">Transcription regulation</keyword>
<sequence>MPSANTKELNNALFAISQSLADRSQLASTLDAILVAARQLTMAKHGIIYVLDQTKKSLIPTAVHNEGKTQTEHAWQPLTLNALQDNDPFSYALQTGEVVLVNELYQYNGYNCSHIYEVELITRQQSQNLLAWPLINSQKQTVGLLVLLDMQVIDDEKSLTSFTQLAGASIHQAVLLEQYNATINLLSEDNKALLKENKQLKQRKTNDHSGPIAESDEMQQVLSRLQRILSLPVDVLLRGETGTGKEVVAKYIHENSTRASQPFIIQNCAAIPEQLLESELFGHKKGAFTGADKDKIGLFEAANGGTLFLDEIGDMPLLLQAKLLRILQERTLRPIGSTKEVHIDVRVIAATHCNLMEQIKQNRFRADLFYRLNVFPVTLPPLRERTKDILPLAEHFITLMSKQLTLEHSPVMSPRVRKQLTQYAYPGNVRELRNIVERAVLLSDFDIIDHIEINDEIAPQSFDSDNIVHAEFEHVAVDASTSLKEVVGNYEREVLLKYLNSYNWQTKRVADELGLPVSTLSHKMKKYDISAAC</sequence>
<dbReference type="PROSITE" id="PS00676">
    <property type="entry name" value="SIGMA54_INTERACT_2"/>
    <property type="match status" value="1"/>
</dbReference>
<dbReference type="Gene3D" id="1.10.8.60">
    <property type="match status" value="1"/>
</dbReference>
<dbReference type="PROSITE" id="PS00675">
    <property type="entry name" value="SIGMA54_INTERACT_1"/>
    <property type="match status" value="1"/>
</dbReference>
<dbReference type="GO" id="GO:0006355">
    <property type="term" value="P:regulation of DNA-templated transcription"/>
    <property type="evidence" value="ECO:0007669"/>
    <property type="project" value="InterPro"/>
</dbReference>
<dbReference type="SUPFAM" id="SSF46689">
    <property type="entry name" value="Homeodomain-like"/>
    <property type="match status" value="1"/>
</dbReference>
<dbReference type="Gene3D" id="3.40.50.300">
    <property type="entry name" value="P-loop containing nucleotide triphosphate hydrolases"/>
    <property type="match status" value="1"/>
</dbReference>
<dbReference type="InterPro" id="IPR009057">
    <property type="entry name" value="Homeodomain-like_sf"/>
</dbReference>
<dbReference type="PROSITE" id="PS50045">
    <property type="entry name" value="SIGMA54_INTERACT_4"/>
    <property type="match status" value="1"/>
</dbReference>
<protein>
    <submittedName>
        <fullName evidence="7">Uncharacterized protein</fullName>
    </submittedName>
</protein>
<dbReference type="PANTHER" id="PTHR32071">
    <property type="entry name" value="TRANSCRIPTIONAL REGULATORY PROTEIN"/>
    <property type="match status" value="1"/>
</dbReference>
<dbReference type="GO" id="GO:0003677">
    <property type="term" value="F:DNA binding"/>
    <property type="evidence" value="ECO:0007669"/>
    <property type="project" value="UniProtKB-KW"/>
</dbReference>
<reference evidence="7 8" key="1">
    <citation type="submission" date="2016-11" db="EMBL/GenBank/DDBJ databases">
        <authorList>
            <person name="Jaros S."/>
            <person name="Januszkiewicz K."/>
            <person name="Wedrychowicz H."/>
        </authorList>
    </citation>
    <scope>NUCLEOTIDE SEQUENCE [LARGE SCALE GENOMIC DNA]</scope>
    <source>
        <strain evidence="7">NVI 5450</strain>
    </source>
</reference>
<keyword evidence="1" id="KW-0547">Nucleotide-binding</keyword>
<keyword evidence="2" id="KW-0067">ATP-binding</keyword>
<dbReference type="SUPFAM" id="SSF55781">
    <property type="entry name" value="GAF domain-like"/>
    <property type="match status" value="1"/>
</dbReference>
<evidence type="ECO:0000256" key="5">
    <source>
        <dbReference type="ARBA" id="ARBA00023159"/>
    </source>
</evidence>
<dbReference type="CDD" id="cd00009">
    <property type="entry name" value="AAA"/>
    <property type="match status" value="1"/>
</dbReference>
<dbReference type="Gene3D" id="3.30.450.40">
    <property type="match status" value="1"/>
</dbReference>
<dbReference type="InterPro" id="IPR002197">
    <property type="entry name" value="HTH_Fis"/>
</dbReference>
<dbReference type="GO" id="GO:0005524">
    <property type="term" value="F:ATP binding"/>
    <property type="evidence" value="ECO:0007669"/>
    <property type="project" value="UniProtKB-KW"/>
</dbReference>
<dbReference type="FunFam" id="3.40.50.300:FF:000006">
    <property type="entry name" value="DNA-binding transcriptional regulator NtrC"/>
    <property type="match status" value="1"/>
</dbReference>
<dbReference type="SUPFAM" id="SSF52540">
    <property type="entry name" value="P-loop containing nucleoside triphosphate hydrolases"/>
    <property type="match status" value="1"/>
</dbReference>
<dbReference type="Proteomes" id="UP000183794">
    <property type="component" value="Unassembled WGS sequence"/>
</dbReference>
<accession>A0A090IKF0</accession>
<dbReference type="AlphaFoldDB" id="A0A090IKF0"/>
<dbReference type="HOGENOM" id="CLU_000445_95_4_6"/>
<dbReference type="InterPro" id="IPR003593">
    <property type="entry name" value="AAA+_ATPase"/>
</dbReference>
<dbReference type="SMART" id="SM00382">
    <property type="entry name" value="AAA"/>
    <property type="match status" value="1"/>
</dbReference>
<proteinExistence type="predicted"/>
<dbReference type="InterPro" id="IPR025662">
    <property type="entry name" value="Sigma_54_int_dom_ATP-bd_1"/>
</dbReference>
<dbReference type="Pfam" id="PF02954">
    <property type="entry name" value="HTH_8"/>
    <property type="match status" value="1"/>
</dbReference>
<dbReference type="InterPro" id="IPR002078">
    <property type="entry name" value="Sigma_54_int"/>
</dbReference>
<gene>
    <name evidence="7" type="ORF">NVI5450_4250</name>
</gene>
<dbReference type="PATRIC" id="fig|80854.5.peg.3010"/>
<dbReference type="InterPro" id="IPR003018">
    <property type="entry name" value="GAF"/>
</dbReference>
<dbReference type="Pfam" id="PF25601">
    <property type="entry name" value="AAA_lid_14"/>
    <property type="match status" value="1"/>
</dbReference>
<keyword evidence="5" id="KW-0010">Activator</keyword>
<dbReference type="KEGG" id="mvs:MVIS_2836"/>
<dbReference type="Pfam" id="PF01590">
    <property type="entry name" value="GAF"/>
    <property type="match status" value="1"/>
</dbReference>
<dbReference type="Pfam" id="PF00158">
    <property type="entry name" value="Sigma54_activat"/>
    <property type="match status" value="1"/>
</dbReference>
<evidence type="ECO:0000256" key="6">
    <source>
        <dbReference type="ARBA" id="ARBA00023163"/>
    </source>
</evidence>
<keyword evidence="6" id="KW-0804">Transcription</keyword>
<dbReference type="STRING" id="80854.MVIS_2836"/>
<evidence type="ECO:0000256" key="4">
    <source>
        <dbReference type="ARBA" id="ARBA00023125"/>
    </source>
</evidence>
<dbReference type="SMART" id="SM00065">
    <property type="entry name" value="GAF"/>
    <property type="match status" value="1"/>
</dbReference>
<evidence type="ECO:0000313" key="8">
    <source>
        <dbReference type="Proteomes" id="UP000183794"/>
    </source>
</evidence>
<dbReference type="PROSITE" id="PS00688">
    <property type="entry name" value="SIGMA54_INTERACT_3"/>
    <property type="match status" value="1"/>
</dbReference>
<keyword evidence="4" id="KW-0238">DNA-binding</keyword>
<dbReference type="RefSeq" id="WP_045110932.1">
    <property type="nucleotide sequence ID" value="NZ_CAWRBC010000148.1"/>
</dbReference>
<dbReference type="EMBL" id="FPLD01000121">
    <property type="protein sequence ID" value="SGZ15931.1"/>
    <property type="molecule type" value="Genomic_DNA"/>
</dbReference>
<evidence type="ECO:0000256" key="2">
    <source>
        <dbReference type="ARBA" id="ARBA00022840"/>
    </source>
</evidence>
<evidence type="ECO:0000256" key="3">
    <source>
        <dbReference type="ARBA" id="ARBA00023015"/>
    </source>
</evidence>
<evidence type="ECO:0000256" key="1">
    <source>
        <dbReference type="ARBA" id="ARBA00022741"/>
    </source>
</evidence>
<dbReference type="InterPro" id="IPR025944">
    <property type="entry name" value="Sigma_54_int_dom_CS"/>
</dbReference>
<name>A0A090IKF0_9GAMM</name>
<organism evidence="7 8">
    <name type="scientific">Moritella viscosa</name>
    <dbReference type="NCBI Taxonomy" id="80854"/>
    <lineage>
        <taxon>Bacteria</taxon>
        <taxon>Pseudomonadati</taxon>
        <taxon>Pseudomonadota</taxon>
        <taxon>Gammaproteobacteria</taxon>
        <taxon>Alteromonadales</taxon>
        <taxon>Moritellaceae</taxon>
        <taxon>Moritella</taxon>
    </lineage>
</organism>
<evidence type="ECO:0000313" key="7">
    <source>
        <dbReference type="EMBL" id="SGZ15931.1"/>
    </source>
</evidence>
<dbReference type="Gene3D" id="1.10.10.60">
    <property type="entry name" value="Homeodomain-like"/>
    <property type="match status" value="1"/>
</dbReference>
<dbReference type="InterPro" id="IPR029016">
    <property type="entry name" value="GAF-like_dom_sf"/>
</dbReference>
<dbReference type="InterPro" id="IPR027417">
    <property type="entry name" value="P-loop_NTPase"/>
</dbReference>
<dbReference type="InterPro" id="IPR025943">
    <property type="entry name" value="Sigma_54_int_dom_ATP-bd_2"/>
</dbReference>
<dbReference type="OrthoDB" id="9804019at2"/>
<dbReference type="PANTHER" id="PTHR32071:SF117">
    <property type="entry name" value="PTS-DEPENDENT DIHYDROXYACETONE KINASE OPERON REGULATORY PROTEIN-RELATED"/>
    <property type="match status" value="1"/>
</dbReference>
<dbReference type="InterPro" id="IPR058031">
    <property type="entry name" value="AAA_lid_NorR"/>
</dbReference>